<evidence type="ECO:0000313" key="6">
    <source>
        <dbReference type="Proteomes" id="UP000053095"/>
    </source>
</evidence>
<organism evidence="5 6">
    <name type="scientific">Talaromyces pinophilus</name>
    <name type="common">Penicillium pinophilum</name>
    <dbReference type="NCBI Taxonomy" id="128442"/>
    <lineage>
        <taxon>Eukaryota</taxon>
        <taxon>Fungi</taxon>
        <taxon>Dikarya</taxon>
        <taxon>Ascomycota</taxon>
        <taxon>Pezizomycotina</taxon>
        <taxon>Eurotiomycetes</taxon>
        <taxon>Eurotiomycetidae</taxon>
        <taxon>Eurotiales</taxon>
        <taxon>Trichocomaceae</taxon>
        <taxon>Talaromyces</taxon>
        <taxon>Talaromyces sect. Talaromyces</taxon>
    </lineage>
</organism>
<dbReference type="EMBL" id="DF933811">
    <property type="protein sequence ID" value="GAM34306.1"/>
    <property type="molecule type" value="Genomic_DNA"/>
</dbReference>
<protein>
    <submittedName>
        <fullName evidence="5">Extracellular conserved serine-rich protein</fullName>
    </submittedName>
</protein>
<dbReference type="PANTHER" id="PTHR35185">
    <property type="entry name" value="SERINE/THREONINE-RICH PROTEIN ADG2-RELATED"/>
    <property type="match status" value="1"/>
</dbReference>
<evidence type="ECO:0000259" key="4">
    <source>
        <dbReference type="Pfam" id="PF10342"/>
    </source>
</evidence>
<gene>
    <name evidence="5" type="ORF">TCE0_015f01796</name>
</gene>
<evidence type="ECO:0000256" key="1">
    <source>
        <dbReference type="ARBA" id="ARBA00022729"/>
    </source>
</evidence>
<keyword evidence="6" id="KW-1185">Reference proteome</keyword>
<dbReference type="InterPro" id="IPR018466">
    <property type="entry name" value="Kre9/Knh1-like_N"/>
</dbReference>
<reference evidence="6" key="1">
    <citation type="journal article" date="2015" name="Genome Announc.">
        <title>Draft genome sequence of Talaromyces cellulolyticus strain Y-94, a source of lignocellulosic biomass-degrading enzymes.</title>
        <authorList>
            <person name="Fujii T."/>
            <person name="Koike H."/>
            <person name="Sawayama S."/>
            <person name="Yano S."/>
            <person name="Inoue H."/>
        </authorList>
    </citation>
    <scope>NUCLEOTIDE SEQUENCE [LARGE SCALE GENOMIC DNA]</scope>
    <source>
        <strain evidence="6">Y-94</strain>
    </source>
</reference>
<dbReference type="AlphaFoldDB" id="A0A6V8H0H3"/>
<dbReference type="Proteomes" id="UP000053095">
    <property type="component" value="Unassembled WGS sequence"/>
</dbReference>
<keyword evidence="1 3" id="KW-0732">Signal</keyword>
<dbReference type="PANTHER" id="PTHR35185:SF1">
    <property type="entry name" value="UPF0619 GPI-ANCHORED MEMBRANE PROTEIN C1322.10"/>
    <property type="match status" value="1"/>
</dbReference>
<sequence length="220" mass="21815">MQIKFGTALMLAASASALQVTSPSRGDKLDLTGSNEVTWDSVESDPTSFDIQLVNEHVNPPVVKTIATNVQTSAGSYTFSNVAAAVGDDYQINLVSTSSENTGILAQSAQFDVSNAVDSSRTSTSTGTSTATRTSSTSTDTSSTTSSTSSSSTVTSSTTSSGASSSGIRTSSSKTATATSTSTSTSSTSSSGSATHTGAAGTVAVSVVGCVLGSVLALLL</sequence>
<evidence type="ECO:0000256" key="3">
    <source>
        <dbReference type="SAM" id="SignalP"/>
    </source>
</evidence>
<feature type="region of interest" description="Disordered" evidence="2">
    <location>
        <begin position="115"/>
        <end position="197"/>
    </location>
</feature>
<feature type="chain" id="PRO_5028093060" evidence="3">
    <location>
        <begin position="18"/>
        <end position="220"/>
    </location>
</feature>
<proteinExistence type="predicted"/>
<dbReference type="Pfam" id="PF10342">
    <property type="entry name" value="Kre9_KNH"/>
    <property type="match status" value="1"/>
</dbReference>
<feature type="compositionally biased region" description="Low complexity" evidence="2">
    <location>
        <begin position="119"/>
        <end position="197"/>
    </location>
</feature>
<accession>A0A6V8H0H3</accession>
<feature type="domain" description="Yeast cell wall synthesis Kre9/Knh1-like N-terminal" evidence="4">
    <location>
        <begin position="22"/>
        <end position="113"/>
    </location>
</feature>
<dbReference type="InterPro" id="IPR052479">
    <property type="entry name" value="GPI-anchor_Adhesion_Reg"/>
</dbReference>
<evidence type="ECO:0000256" key="2">
    <source>
        <dbReference type="SAM" id="MobiDB-lite"/>
    </source>
</evidence>
<feature type="signal peptide" evidence="3">
    <location>
        <begin position="1"/>
        <end position="17"/>
    </location>
</feature>
<evidence type="ECO:0000313" key="5">
    <source>
        <dbReference type="EMBL" id="GAM34306.1"/>
    </source>
</evidence>
<comment type="caution">
    <text evidence="5">The sequence shown here is derived from an EMBL/GenBank/DDBJ whole genome shotgun (WGS) entry which is preliminary data.</text>
</comment>
<name>A0A6V8H0H3_TALPI</name>